<evidence type="ECO:0000256" key="2">
    <source>
        <dbReference type="ARBA" id="ARBA00023274"/>
    </source>
</evidence>
<keyword evidence="1" id="KW-0689">Ribosomal protein</keyword>
<proteinExistence type="predicted"/>
<dbReference type="Gene3D" id="2.30.30.30">
    <property type="match status" value="1"/>
</dbReference>
<sequence>MNKEDYIGRVVYSKAGRDSGRFFLIINVIDHNFVNIADGDLRKIENPKKKKLKHLSILEECSYEIRGKLLNEEYVNNATVRKFLENRDVNKEV</sequence>
<dbReference type="RefSeq" id="WP_073337802.1">
    <property type="nucleotide sequence ID" value="NZ_FQXM01000006.1"/>
</dbReference>
<evidence type="ECO:0000313" key="4">
    <source>
        <dbReference type="Proteomes" id="UP000184447"/>
    </source>
</evidence>
<dbReference type="Proteomes" id="UP000184447">
    <property type="component" value="Unassembled WGS sequence"/>
</dbReference>
<dbReference type="SUPFAM" id="SSF50104">
    <property type="entry name" value="Translation proteins SH3-like domain"/>
    <property type="match status" value="1"/>
</dbReference>
<reference evidence="3 4" key="1">
    <citation type="submission" date="2016-11" db="EMBL/GenBank/DDBJ databases">
        <authorList>
            <person name="Jaros S."/>
            <person name="Januszkiewicz K."/>
            <person name="Wedrychowicz H."/>
        </authorList>
    </citation>
    <scope>NUCLEOTIDE SEQUENCE [LARGE SCALE GENOMIC DNA]</scope>
    <source>
        <strain evidence="3 4">DSM 8605</strain>
    </source>
</reference>
<keyword evidence="4" id="KW-1185">Reference proteome</keyword>
<name>A0A1M5TUG7_9CLOT</name>
<evidence type="ECO:0000313" key="3">
    <source>
        <dbReference type="EMBL" id="SHH54349.1"/>
    </source>
</evidence>
<dbReference type="STRING" id="1121316.SAMN02745207_01498"/>
<keyword evidence="2" id="KW-0687">Ribonucleoprotein</keyword>
<dbReference type="EMBL" id="FQXM01000006">
    <property type="protein sequence ID" value="SHH54349.1"/>
    <property type="molecule type" value="Genomic_DNA"/>
</dbReference>
<dbReference type="GO" id="GO:0005840">
    <property type="term" value="C:ribosome"/>
    <property type="evidence" value="ECO:0007669"/>
    <property type="project" value="UniProtKB-KW"/>
</dbReference>
<dbReference type="CDD" id="cd06088">
    <property type="entry name" value="KOW_RPL14"/>
    <property type="match status" value="1"/>
</dbReference>
<evidence type="ECO:0000256" key="1">
    <source>
        <dbReference type="ARBA" id="ARBA00022980"/>
    </source>
</evidence>
<dbReference type="InterPro" id="IPR014722">
    <property type="entry name" value="Rib_uL2_dom2"/>
</dbReference>
<gene>
    <name evidence="3" type="ORF">SAMN02745207_01498</name>
</gene>
<dbReference type="InterPro" id="IPR041985">
    <property type="entry name" value="Ribosomal_eL14_KOW"/>
</dbReference>
<dbReference type="GO" id="GO:1990904">
    <property type="term" value="C:ribonucleoprotein complex"/>
    <property type="evidence" value="ECO:0007669"/>
    <property type="project" value="UniProtKB-KW"/>
</dbReference>
<organism evidence="3 4">
    <name type="scientific">Clostridium grantii DSM 8605</name>
    <dbReference type="NCBI Taxonomy" id="1121316"/>
    <lineage>
        <taxon>Bacteria</taxon>
        <taxon>Bacillati</taxon>
        <taxon>Bacillota</taxon>
        <taxon>Clostridia</taxon>
        <taxon>Eubacteriales</taxon>
        <taxon>Clostridiaceae</taxon>
        <taxon>Clostridium</taxon>
    </lineage>
</organism>
<dbReference type="OrthoDB" id="1683515at2"/>
<dbReference type="AlphaFoldDB" id="A0A1M5TUG7"/>
<accession>A0A1M5TUG7</accession>
<dbReference type="InterPro" id="IPR008991">
    <property type="entry name" value="Translation_prot_SH3-like_sf"/>
</dbReference>
<protein>
    <recommendedName>
        <fullName evidence="5">Ribosomal protein L14E/L6E/L27E</fullName>
    </recommendedName>
</protein>
<evidence type="ECO:0008006" key="5">
    <source>
        <dbReference type="Google" id="ProtNLM"/>
    </source>
</evidence>